<reference evidence="2" key="1">
    <citation type="submission" date="2021-10" db="EMBL/GenBank/DDBJ databases">
        <title>Melipona bicolor Genome sequencing and assembly.</title>
        <authorList>
            <person name="Araujo N.S."/>
            <person name="Arias M.C."/>
        </authorList>
    </citation>
    <scope>NUCLEOTIDE SEQUENCE</scope>
    <source>
        <strain evidence="2">USP_2M_L1-L4_2017</strain>
        <tissue evidence="2">Whole body</tissue>
    </source>
</reference>
<dbReference type="EMBL" id="JAHYIQ010000002">
    <property type="protein sequence ID" value="KAK1134689.1"/>
    <property type="molecule type" value="Genomic_DNA"/>
</dbReference>
<dbReference type="AlphaFoldDB" id="A0AA40GBJ8"/>
<gene>
    <name evidence="2" type="ORF">K0M31_007469</name>
</gene>
<dbReference type="Proteomes" id="UP001177670">
    <property type="component" value="Unassembled WGS sequence"/>
</dbReference>
<sequence length="131" mass="14081">MHGAIESLLDGGNDFFRGNDVFLEPYLQQHGTVQVVSSPSTPPPNPLQHHQLTQLHHVQSEESLSSGGSATSGGSSSSTEDSGSEIACDITLIERLIRSHPIWFLPGIQRAGAFHLLQGKEEGVSALKRID</sequence>
<protein>
    <submittedName>
        <fullName evidence="2">Uncharacterized protein</fullName>
    </submittedName>
</protein>
<evidence type="ECO:0000313" key="3">
    <source>
        <dbReference type="Proteomes" id="UP001177670"/>
    </source>
</evidence>
<accession>A0AA40GBJ8</accession>
<name>A0AA40GBJ8_9HYME</name>
<evidence type="ECO:0000256" key="1">
    <source>
        <dbReference type="SAM" id="MobiDB-lite"/>
    </source>
</evidence>
<comment type="caution">
    <text evidence="2">The sequence shown here is derived from an EMBL/GenBank/DDBJ whole genome shotgun (WGS) entry which is preliminary data.</text>
</comment>
<feature type="region of interest" description="Disordered" evidence="1">
    <location>
        <begin position="33"/>
        <end position="84"/>
    </location>
</feature>
<organism evidence="2 3">
    <name type="scientific">Melipona bicolor</name>
    <dbReference type="NCBI Taxonomy" id="60889"/>
    <lineage>
        <taxon>Eukaryota</taxon>
        <taxon>Metazoa</taxon>
        <taxon>Ecdysozoa</taxon>
        <taxon>Arthropoda</taxon>
        <taxon>Hexapoda</taxon>
        <taxon>Insecta</taxon>
        <taxon>Pterygota</taxon>
        <taxon>Neoptera</taxon>
        <taxon>Endopterygota</taxon>
        <taxon>Hymenoptera</taxon>
        <taxon>Apocrita</taxon>
        <taxon>Aculeata</taxon>
        <taxon>Apoidea</taxon>
        <taxon>Anthophila</taxon>
        <taxon>Apidae</taxon>
        <taxon>Melipona</taxon>
    </lineage>
</organism>
<proteinExistence type="predicted"/>
<feature type="compositionally biased region" description="Low complexity" evidence="1">
    <location>
        <begin position="47"/>
        <end position="84"/>
    </location>
</feature>
<keyword evidence="3" id="KW-1185">Reference proteome</keyword>
<evidence type="ECO:0000313" key="2">
    <source>
        <dbReference type="EMBL" id="KAK1134689.1"/>
    </source>
</evidence>